<dbReference type="SUPFAM" id="SSF55718">
    <property type="entry name" value="SCP-like"/>
    <property type="match status" value="1"/>
</dbReference>
<dbReference type="GO" id="GO:0046872">
    <property type="term" value="F:metal ion binding"/>
    <property type="evidence" value="ECO:0007669"/>
    <property type="project" value="InterPro"/>
</dbReference>
<dbReference type="STRING" id="1577474.GA0111570_101368"/>
<feature type="domain" description="Mycothiol-dependent maleylpyruvate isomerase metal-binding" evidence="2">
    <location>
        <begin position="15"/>
        <end position="148"/>
    </location>
</feature>
<dbReference type="InterPro" id="IPR036527">
    <property type="entry name" value="SCP2_sterol-bd_dom_sf"/>
</dbReference>
<dbReference type="Pfam" id="PF11716">
    <property type="entry name" value="MDMPI_N"/>
    <property type="match status" value="1"/>
</dbReference>
<sequence>MSPAFDDTRRWMAQGTELFTTSLSRVSDEQLAGPTDLDGWTGKHLLAHVCANAEALQHLVHWARTGEETPMYSSPTQRNEDIETGSHKDAAELREWYHRSVAALDADVAGLTDEQWQHTVVTAQGRTVPATELPWMRSREVMVHAVDLGGVGFADLPADFCAALVADIAAKRSRTPEHPAVSASATDADVAVEIPGTGDPIVVAAPLSELTTWLAGRPGGPSRTTDGNDLPGLPAWL</sequence>
<evidence type="ECO:0000256" key="1">
    <source>
        <dbReference type="SAM" id="MobiDB-lite"/>
    </source>
</evidence>
<organism evidence="3 4">
    <name type="scientific">Raineyella antarctica</name>
    <dbReference type="NCBI Taxonomy" id="1577474"/>
    <lineage>
        <taxon>Bacteria</taxon>
        <taxon>Bacillati</taxon>
        <taxon>Actinomycetota</taxon>
        <taxon>Actinomycetes</taxon>
        <taxon>Propionibacteriales</taxon>
        <taxon>Propionibacteriaceae</taxon>
        <taxon>Raineyella</taxon>
    </lineage>
</organism>
<dbReference type="Gene3D" id="3.30.1050.20">
    <property type="match status" value="1"/>
</dbReference>
<dbReference type="Gene3D" id="1.20.120.450">
    <property type="entry name" value="dinb family like domain"/>
    <property type="match status" value="1"/>
</dbReference>
<reference evidence="3 4" key="1">
    <citation type="submission" date="2016-06" db="EMBL/GenBank/DDBJ databases">
        <authorList>
            <person name="Olsen C.W."/>
            <person name="Carey S."/>
            <person name="Hinshaw L."/>
            <person name="Karasin A.I."/>
        </authorList>
    </citation>
    <scope>NUCLEOTIDE SEQUENCE [LARGE SCALE GENOMIC DNA]</scope>
    <source>
        <strain evidence="3 4">LZ-22</strain>
    </source>
</reference>
<dbReference type="GO" id="GO:0016853">
    <property type="term" value="F:isomerase activity"/>
    <property type="evidence" value="ECO:0007669"/>
    <property type="project" value="UniProtKB-KW"/>
</dbReference>
<name>A0A1G6GE37_9ACTN</name>
<dbReference type="AlphaFoldDB" id="A0A1G6GE37"/>
<dbReference type="Proteomes" id="UP000199086">
    <property type="component" value="Unassembled WGS sequence"/>
</dbReference>
<proteinExistence type="predicted"/>
<dbReference type="SUPFAM" id="SSF109854">
    <property type="entry name" value="DinB/YfiT-like putative metalloenzymes"/>
    <property type="match status" value="1"/>
</dbReference>
<accession>A0A1G6GE37</accession>
<keyword evidence="3" id="KW-0413">Isomerase</keyword>
<protein>
    <submittedName>
        <fullName evidence="3">Maleylpyruvate isomerase</fullName>
    </submittedName>
</protein>
<keyword evidence="3" id="KW-0670">Pyruvate</keyword>
<dbReference type="EMBL" id="FMYF01000001">
    <property type="protein sequence ID" value="SDB80093.1"/>
    <property type="molecule type" value="Genomic_DNA"/>
</dbReference>
<keyword evidence="4" id="KW-1185">Reference proteome</keyword>
<dbReference type="InterPro" id="IPR024344">
    <property type="entry name" value="MDMPI_metal-binding"/>
</dbReference>
<dbReference type="InterPro" id="IPR034660">
    <property type="entry name" value="DinB/YfiT-like"/>
</dbReference>
<dbReference type="RefSeq" id="WP_245702976.1">
    <property type="nucleotide sequence ID" value="NZ_FMYF01000001.1"/>
</dbReference>
<dbReference type="InterPro" id="IPR017517">
    <property type="entry name" value="Maleyloyr_isom"/>
</dbReference>
<dbReference type="NCBIfam" id="TIGR03083">
    <property type="entry name" value="maleylpyruvate isomerase family mycothiol-dependent enzyme"/>
    <property type="match status" value="1"/>
</dbReference>
<gene>
    <name evidence="3" type="ORF">GA0111570_101368</name>
</gene>
<evidence type="ECO:0000313" key="3">
    <source>
        <dbReference type="EMBL" id="SDB80093.1"/>
    </source>
</evidence>
<evidence type="ECO:0000259" key="2">
    <source>
        <dbReference type="Pfam" id="PF11716"/>
    </source>
</evidence>
<evidence type="ECO:0000313" key="4">
    <source>
        <dbReference type="Proteomes" id="UP000199086"/>
    </source>
</evidence>
<feature type="region of interest" description="Disordered" evidence="1">
    <location>
        <begin position="215"/>
        <end position="237"/>
    </location>
</feature>